<accession>A0ACB9XTC9</accession>
<gene>
    <name evidence="1" type="ORF">KUCAC02_002369</name>
</gene>
<organism evidence="1 2">
    <name type="scientific">Chaenocephalus aceratus</name>
    <name type="common">Blackfin icefish</name>
    <name type="synonym">Chaenichthys aceratus</name>
    <dbReference type="NCBI Taxonomy" id="36190"/>
    <lineage>
        <taxon>Eukaryota</taxon>
        <taxon>Metazoa</taxon>
        <taxon>Chordata</taxon>
        <taxon>Craniata</taxon>
        <taxon>Vertebrata</taxon>
        <taxon>Euteleostomi</taxon>
        <taxon>Actinopterygii</taxon>
        <taxon>Neopterygii</taxon>
        <taxon>Teleostei</taxon>
        <taxon>Neoteleostei</taxon>
        <taxon>Acanthomorphata</taxon>
        <taxon>Eupercaria</taxon>
        <taxon>Perciformes</taxon>
        <taxon>Notothenioidei</taxon>
        <taxon>Channichthyidae</taxon>
        <taxon>Chaenocephalus</taxon>
    </lineage>
</organism>
<keyword evidence="2" id="KW-1185">Reference proteome</keyword>
<dbReference type="Proteomes" id="UP001057452">
    <property type="component" value="Chromosome 3"/>
</dbReference>
<dbReference type="EMBL" id="CM043787">
    <property type="protein sequence ID" value="KAI4830756.1"/>
    <property type="molecule type" value="Genomic_DNA"/>
</dbReference>
<sequence>VCGQEVRGRVCLQKEIAMKRHHEKLSISLMITVLCLGSLLTTALWIIVHNSHLEPSRPLSPKKVPPWPSDLCKGCRALIEKVRESYSKTWKKQEDIHRNLSSQLRSQCQGFDRAIITQANTPVGSTIVYARENNKKTLKVTPEIFSTFIKENPFPKKKWETCAVVGNSGILANSSCGEMIDSAELVIRCNLPSLGKGYERHVGTKTDIVTANPSILLKEYGDLMGPRRPFVESLHSYGKSMMVLSPFSYAGNTPVCLRVVYSIRDFESPIQPMFFNPDYLRSLKDFWHSRGLTRGQLSSGLLMVNIALEHCANVHLYGFWPFSNHPLELNAVKNHYYDDKKGVWTVHHMPDEFDLLLLLHSQGVLRLHLGNCRPGRN</sequence>
<evidence type="ECO:0000313" key="1">
    <source>
        <dbReference type="EMBL" id="KAI4830756.1"/>
    </source>
</evidence>
<protein>
    <submittedName>
        <fullName evidence="1">Uncharacterized protein</fullName>
    </submittedName>
</protein>
<feature type="non-terminal residue" evidence="1">
    <location>
        <position position="1"/>
    </location>
</feature>
<evidence type="ECO:0000313" key="2">
    <source>
        <dbReference type="Proteomes" id="UP001057452"/>
    </source>
</evidence>
<comment type="caution">
    <text evidence="1">The sequence shown here is derived from an EMBL/GenBank/DDBJ whole genome shotgun (WGS) entry which is preliminary data.</text>
</comment>
<reference evidence="1" key="1">
    <citation type="submission" date="2022-05" db="EMBL/GenBank/DDBJ databases">
        <title>Chromosome-level genome of Chaenocephalus aceratus.</title>
        <authorList>
            <person name="Park H."/>
        </authorList>
    </citation>
    <scope>NUCLEOTIDE SEQUENCE</scope>
    <source>
        <strain evidence="1">KU_202001</strain>
    </source>
</reference>
<name>A0ACB9XTC9_CHAAC</name>
<proteinExistence type="predicted"/>